<sequence>MKKKKYTKEIVSIIFSLLAIVLGILLEIKGVAYKYTSSIKILGAYNYSLEPSENSFHLGLILIVLGPLTLILSIYQLPYYHPIRKTWDQLIDSIFYRF</sequence>
<evidence type="ECO:0000313" key="2">
    <source>
        <dbReference type="EMBL" id="PWJ32688.1"/>
    </source>
</evidence>
<accession>A0A315YUL7</accession>
<feature type="transmembrane region" description="Helical" evidence="1">
    <location>
        <begin position="12"/>
        <end position="35"/>
    </location>
</feature>
<reference evidence="2 3" key="1">
    <citation type="submission" date="2018-03" db="EMBL/GenBank/DDBJ databases">
        <title>Genomic Encyclopedia of Archaeal and Bacterial Type Strains, Phase II (KMG-II): from individual species to whole genera.</title>
        <authorList>
            <person name="Goeker M."/>
        </authorList>
    </citation>
    <scope>NUCLEOTIDE SEQUENCE [LARGE SCALE GENOMIC DNA]</scope>
    <source>
        <strain evidence="2 3">DSM 28229</strain>
    </source>
</reference>
<evidence type="ECO:0000313" key="3">
    <source>
        <dbReference type="Proteomes" id="UP000245535"/>
    </source>
</evidence>
<protein>
    <submittedName>
        <fullName evidence="2">Uncharacterized protein</fullName>
    </submittedName>
</protein>
<dbReference type="Proteomes" id="UP000245535">
    <property type="component" value="Unassembled WGS sequence"/>
</dbReference>
<keyword evidence="1" id="KW-0812">Transmembrane</keyword>
<organism evidence="2 3">
    <name type="scientific">Sediminitomix flava</name>
    <dbReference type="NCBI Taxonomy" id="379075"/>
    <lineage>
        <taxon>Bacteria</taxon>
        <taxon>Pseudomonadati</taxon>
        <taxon>Bacteroidota</taxon>
        <taxon>Cytophagia</taxon>
        <taxon>Cytophagales</taxon>
        <taxon>Flammeovirgaceae</taxon>
        <taxon>Sediminitomix</taxon>
    </lineage>
</organism>
<keyword evidence="3" id="KW-1185">Reference proteome</keyword>
<gene>
    <name evidence="2" type="ORF">BC781_1192</name>
</gene>
<evidence type="ECO:0000256" key="1">
    <source>
        <dbReference type="SAM" id="Phobius"/>
    </source>
</evidence>
<feature type="transmembrane region" description="Helical" evidence="1">
    <location>
        <begin position="55"/>
        <end position="75"/>
    </location>
</feature>
<name>A0A315YUL7_SEDFL</name>
<keyword evidence="1" id="KW-1133">Transmembrane helix</keyword>
<proteinExistence type="predicted"/>
<comment type="caution">
    <text evidence="2">The sequence shown here is derived from an EMBL/GenBank/DDBJ whole genome shotgun (WGS) entry which is preliminary data.</text>
</comment>
<dbReference type="EMBL" id="QGDO01000019">
    <property type="protein sequence ID" value="PWJ32688.1"/>
    <property type="molecule type" value="Genomic_DNA"/>
</dbReference>
<keyword evidence="1" id="KW-0472">Membrane</keyword>
<dbReference type="AlphaFoldDB" id="A0A315YUL7"/>